<protein>
    <submittedName>
        <fullName evidence="1">Uncharacterized protein</fullName>
    </submittedName>
</protein>
<dbReference type="EMBL" id="JAUSUE010000012">
    <property type="protein sequence ID" value="MDQ0204118.1"/>
    <property type="molecule type" value="Genomic_DNA"/>
</dbReference>
<accession>A0ABT9Y906</accession>
<dbReference type="InterPro" id="IPR029052">
    <property type="entry name" value="Metallo-depent_PP-like"/>
</dbReference>
<comment type="caution">
    <text evidence="1">The sequence shown here is derived from an EMBL/GenBank/DDBJ whole genome shotgun (WGS) entry which is preliminary data.</text>
</comment>
<dbReference type="SUPFAM" id="SSF56300">
    <property type="entry name" value="Metallo-dependent phosphatases"/>
    <property type="match status" value="1"/>
</dbReference>
<evidence type="ECO:0000313" key="1">
    <source>
        <dbReference type="EMBL" id="MDQ0204118.1"/>
    </source>
</evidence>
<reference evidence="1 2" key="1">
    <citation type="submission" date="2023-07" db="EMBL/GenBank/DDBJ databases">
        <title>Genomic Encyclopedia of Type Strains, Phase IV (KMG-IV): sequencing the most valuable type-strain genomes for metagenomic binning, comparative biology and taxonomic classification.</title>
        <authorList>
            <person name="Goeker M."/>
        </authorList>
    </citation>
    <scope>NUCLEOTIDE SEQUENCE [LARGE SCALE GENOMIC DNA]</scope>
    <source>
        <strain evidence="1 2">DSM 16980</strain>
    </source>
</reference>
<keyword evidence="2" id="KW-1185">Reference proteome</keyword>
<proteinExistence type="predicted"/>
<gene>
    <name evidence="1" type="ORF">J2S01_001840</name>
</gene>
<dbReference type="Proteomes" id="UP001239167">
    <property type="component" value="Unassembled WGS sequence"/>
</dbReference>
<sequence length="156" mass="18188">MLETRAWRTMPSNNLYNWVTYNGGAEMYNEIKDLSVKKLTAILTWIQKLPLYFTIGKFIFTHAAANTHKPIEKNTEDEVVWADESFYYRPAYKDKIMIFGHIPTWLLDKSGTENKDKNAKIWFDNVYKDKIDINCGGVFGGKLVAIELPSMLEFYE</sequence>
<name>A0ABT9Y906_9FIRM</name>
<evidence type="ECO:0000313" key="2">
    <source>
        <dbReference type="Proteomes" id="UP001239167"/>
    </source>
</evidence>
<dbReference type="RefSeq" id="WP_307224311.1">
    <property type="nucleotide sequence ID" value="NZ_JAUSUE010000012.1"/>
</dbReference>
<dbReference type="Gene3D" id="3.60.21.10">
    <property type="match status" value="1"/>
</dbReference>
<organism evidence="1 2">
    <name type="scientific">Pectinatus haikarae</name>
    <dbReference type="NCBI Taxonomy" id="349096"/>
    <lineage>
        <taxon>Bacteria</taxon>
        <taxon>Bacillati</taxon>
        <taxon>Bacillota</taxon>
        <taxon>Negativicutes</taxon>
        <taxon>Selenomonadales</taxon>
        <taxon>Selenomonadaceae</taxon>
        <taxon>Pectinatus</taxon>
    </lineage>
</organism>